<dbReference type="InterPro" id="IPR001915">
    <property type="entry name" value="Peptidase_M48"/>
</dbReference>
<evidence type="ECO:0000256" key="6">
    <source>
        <dbReference type="RuleBase" id="RU003983"/>
    </source>
</evidence>
<dbReference type="Proteomes" id="UP000809273">
    <property type="component" value="Unassembled WGS sequence"/>
</dbReference>
<sequence length="302" mass="33825">MKPKIGVASIILILTLLQVSCIPLHQPSVNDLINAAITAVPDILPITEAEEIRIGRSIAANVAGRYGVFRDMELTRYVSLVGNTVARKSDRPNLHYSFAVLDTDIINAFSCPGGYVFITMGALEIIDNEAELAAVLAHEVGHVSKRHIIKEIEKKKFLNVGGKVVGNYLNTDPEIFNRATSHGTELLFRGYSRIDEYQADRLSLIYTSKAGYDPNALLSFLEKIKDKGASPNDENARIRTVKLLFSTHPEAENRIERAKNIISRRETDSAKGVLLKERYSENVTPIVTEYFRYYIDYHGDDR</sequence>
<dbReference type="GO" id="GO:0046872">
    <property type="term" value="F:metal ion binding"/>
    <property type="evidence" value="ECO:0007669"/>
    <property type="project" value="UniProtKB-KW"/>
</dbReference>
<reference evidence="8" key="1">
    <citation type="journal article" date="2021" name="Environ. Microbiol.">
        <title>Genomic characterization of three novel Desulfobacterota classes expand the metabolic and phylogenetic diversity of the phylum.</title>
        <authorList>
            <person name="Murphy C.L."/>
            <person name="Biggerstaff J."/>
            <person name="Eichhorn A."/>
            <person name="Ewing E."/>
            <person name="Shahan R."/>
            <person name="Soriano D."/>
            <person name="Stewart S."/>
            <person name="VanMol K."/>
            <person name="Walker R."/>
            <person name="Walters P."/>
            <person name="Elshahed M.S."/>
            <person name="Youssef N.H."/>
        </authorList>
    </citation>
    <scope>NUCLEOTIDE SEQUENCE</scope>
    <source>
        <strain evidence="8">Zod_Metabat.24</strain>
    </source>
</reference>
<dbReference type="Gene3D" id="3.30.2010.10">
    <property type="entry name" value="Metalloproteases ('zincins'), catalytic domain"/>
    <property type="match status" value="1"/>
</dbReference>
<keyword evidence="4 6" id="KW-0862">Zinc</keyword>
<organism evidence="8 9">
    <name type="scientific">Candidatus Zymogenus saltonus</name>
    <dbReference type="NCBI Taxonomy" id="2844893"/>
    <lineage>
        <taxon>Bacteria</taxon>
        <taxon>Deltaproteobacteria</taxon>
        <taxon>Candidatus Zymogenia</taxon>
        <taxon>Candidatus Zymogeniales</taxon>
        <taxon>Candidatus Zymogenaceae</taxon>
        <taxon>Candidatus Zymogenus</taxon>
    </lineage>
</organism>
<comment type="cofactor">
    <cofactor evidence="6">
        <name>Zn(2+)</name>
        <dbReference type="ChEBI" id="CHEBI:29105"/>
    </cofactor>
    <text evidence="6">Binds 1 zinc ion per subunit.</text>
</comment>
<dbReference type="Pfam" id="PF01435">
    <property type="entry name" value="Peptidase_M48"/>
    <property type="match status" value="1"/>
</dbReference>
<dbReference type="InterPro" id="IPR051156">
    <property type="entry name" value="Mito/Outer_Membr_Metalloprot"/>
</dbReference>
<dbReference type="CDD" id="cd07333">
    <property type="entry name" value="M48C_bepA_like"/>
    <property type="match status" value="1"/>
</dbReference>
<keyword evidence="5 6" id="KW-0482">Metalloprotease</keyword>
<evidence type="ECO:0000256" key="3">
    <source>
        <dbReference type="ARBA" id="ARBA00022801"/>
    </source>
</evidence>
<evidence type="ECO:0000313" key="9">
    <source>
        <dbReference type="Proteomes" id="UP000809273"/>
    </source>
</evidence>
<evidence type="ECO:0000256" key="2">
    <source>
        <dbReference type="ARBA" id="ARBA00022723"/>
    </source>
</evidence>
<dbReference type="GO" id="GO:0016020">
    <property type="term" value="C:membrane"/>
    <property type="evidence" value="ECO:0007669"/>
    <property type="project" value="TreeGrafter"/>
</dbReference>
<protein>
    <submittedName>
        <fullName evidence="8">M48 family metalloprotease</fullName>
    </submittedName>
</protein>
<dbReference type="PANTHER" id="PTHR22726:SF1">
    <property type="entry name" value="METALLOENDOPEPTIDASE OMA1, MITOCHONDRIAL"/>
    <property type="match status" value="1"/>
</dbReference>
<dbReference type="PANTHER" id="PTHR22726">
    <property type="entry name" value="METALLOENDOPEPTIDASE OMA1"/>
    <property type="match status" value="1"/>
</dbReference>
<dbReference type="GO" id="GO:0051603">
    <property type="term" value="P:proteolysis involved in protein catabolic process"/>
    <property type="evidence" value="ECO:0007669"/>
    <property type="project" value="TreeGrafter"/>
</dbReference>
<evidence type="ECO:0000313" key="8">
    <source>
        <dbReference type="EMBL" id="MBN1573335.1"/>
    </source>
</evidence>
<keyword evidence="1 6" id="KW-0645">Protease</keyword>
<keyword evidence="3 6" id="KW-0378">Hydrolase</keyword>
<proteinExistence type="inferred from homology"/>
<comment type="similarity">
    <text evidence="6">Belongs to the peptidase M48 family.</text>
</comment>
<dbReference type="EMBL" id="JAFGIX010000046">
    <property type="protein sequence ID" value="MBN1573335.1"/>
    <property type="molecule type" value="Genomic_DNA"/>
</dbReference>
<dbReference type="GO" id="GO:0004222">
    <property type="term" value="F:metalloendopeptidase activity"/>
    <property type="evidence" value="ECO:0007669"/>
    <property type="project" value="InterPro"/>
</dbReference>
<gene>
    <name evidence="8" type="ORF">JW984_09090</name>
</gene>
<comment type="caution">
    <text evidence="8">The sequence shown here is derived from an EMBL/GenBank/DDBJ whole genome shotgun (WGS) entry which is preliminary data.</text>
</comment>
<keyword evidence="2" id="KW-0479">Metal-binding</keyword>
<evidence type="ECO:0000256" key="1">
    <source>
        <dbReference type="ARBA" id="ARBA00022670"/>
    </source>
</evidence>
<evidence type="ECO:0000256" key="4">
    <source>
        <dbReference type="ARBA" id="ARBA00022833"/>
    </source>
</evidence>
<accession>A0A9D8PPZ3</accession>
<reference evidence="8" key="2">
    <citation type="submission" date="2021-01" db="EMBL/GenBank/DDBJ databases">
        <authorList>
            <person name="Hahn C.R."/>
            <person name="Youssef N.H."/>
            <person name="Elshahed M."/>
        </authorList>
    </citation>
    <scope>NUCLEOTIDE SEQUENCE</scope>
    <source>
        <strain evidence="8">Zod_Metabat.24</strain>
    </source>
</reference>
<feature type="domain" description="Peptidase M48" evidence="7">
    <location>
        <begin position="76"/>
        <end position="261"/>
    </location>
</feature>
<dbReference type="AlphaFoldDB" id="A0A9D8PPZ3"/>
<evidence type="ECO:0000259" key="7">
    <source>
        <dbReference type="Pfam" id="PF01435"/>
    </source>
</evidence>
<name>A0A9D8PPZ3_9DELT</name>
<evidence type="ECO:0000256" key="5">
    <source>
        <dbReference type="ARBA" id="ARBA00023049"/>
    </source>
</evidence>